<name>A0A4S8JSV0_MUSBA</name>
<organism evidence="2 3">
    <name type="scientific">Musa balbisiana</name>
    <name type="common">Banana</name>
    <dbReference type="NCBI Taxonomy" id="52838"/>
    <lineage>
        <taxon>Eukaryota</taxon>
        <taxon>Viridiplantae</taxon>
        <taxon>Streptophyta</taxon>
        <taxon>Embryophyta</taxon>
        <taxon>Tracheophyta</taxon>
        <taxon>Spermatophyta</taxon>
        <taxon>Magnoliopsida</taxon>
        <taxon>Liliopsida</taxon>
        <taxon>Zingiberales</taxon>
        <taxon>Musaceae</taxon>
        <taxon>Musa</taxon>
    </lineage>
</organism>
<comment type="caution">
    <text evidence="2">The sequence shown here is derived from an EMBL/GenBank/DDBJ whole genome shotgun (WGS) entry which is preliminary data.</text>
</comment>
<accession>A0A4S8JSV0</accession>
<feature type="region of interest" description="Disordered" evidence="1">
    <location>
        <begin position="106"/>
        <end position="148"/>
    </location>
</feature>
<dbReference type="Proteomes" id="UP000317650">
    <property type="component" value="Chromosome 5"/>
</dbReference>
<proteinExistence type="predicted"/>
<dbReference type="EMBL" id="PYDT01000003">
    <property type="protein sequence ID" value="THU65190.1"/>
    <property type="molecule type" value="Genomic_DNA"/>
</dbReference>
<evidence type="ECO:0000313" key="3">
    <source>
        <dbReference type="Proteomes" id="UP000317650"/>
    </source>
</evidence>
<evidence type="ECO:0000313" key="2">
    <source>
        <dbReference type="EMBL" id="THU65190.1"/>
    </source>
</evidence>
<evidence type="ECO:0000256" key="1">
    <source>
        <dbReference type="SAM" id="MobiDB-lite"/>
    </source>
</evidence>
<reference evidence="2 3" key="1">
    <citation type="journal article" date="2019" name="Nat. Plants">
        <title>Genome sequencing of Musa balbisiana reveals subgenome evolution and function divergence in polyploid bananas.</title>
        <authorList>
            <person name="Yao X."/>
        </authorList>
    </citation>
    <scope>NUCLEOTIDE SEQUENCE [LARGE SCALE GENOMIC DNA]</scope>
    <source>
        <strain evidence="3">cv. DH-PKW</strain>
        <tissue evidence="2">Leaves</tissue>
    </source>
</reference>
<protein>
    <submittedName>
        <fullName evidence="2">Uncharacterized protein</fullName>
    </submittedName>
</protein>
<sequence length="148" mass="15146">MAAVVPVTAQTDEVFLLVGLDDDVGRGVGDAGEHEAGADLVVVEEAAVGLVHRTLHHLAGAGGAGAGVARVGQIDLRLLRCVQDVHVVGAFDHLLSLRRQQLDIVDGHGGHPAPPGVHPEERAAQLGQSAQAHAGALPQREGRAEGEG</sequence>
<gene>
    <name evidence="2" type="ORF">C4D60_Mb05t01060</name>
</gene>
<keyword evidence="3" id="KW-1185">Reference proteome</keyword>
<dbReference type="AlphaFoldDB" id="A0A4S8JSV0"/>